<protein>
    <submittedName>
        <fullName evidence="1">Putative capsid protein</fullName>
    </submittedName>
</protein>
<organism evidence="1">
    <name type="scientific">viral metagenome</name>
    <dbReference type="NCBI Taxonomy" id="1070528"/>
    <lineage>
        <taxon>unclassified sequences</taxon>
        <taxon>metagenomes</taxon>
        <taxon>organismal metagenomes</taxon>
    </lineage>
</organism>
<name>A0A6H1ZUY2_9ZZZZ</name>
<sequence>MSEAQSQGRGWYQRDIVTDVPFGVVDGTQKRDVSEMLDLLALAETPFINRVGWGPESGGTKIEWISEDLGSGKLKNISAIASEWVSFVANSVDGMSASDSIRQVKQGSVLYYYCSISGNHTLAVVTSTPVAGGTGTSITLSLISAGHGNALLSMYSSVAANRPWYVVGAFANEGSIPNIPGVRQRVILSNVFTILRQDVQITGTMQSTDMYAIGREDKHQVLLRLKELQRERERAALYSAKITKTSGMAGLMDGVLGFLGTQTGTHIDTTTKALTETAVNNIVSFIWEQGGRNLALFAHINQTAKFTRWDKNRIRMRPNDKLGGGYITSYMTESGIEIDLIPMANVPTNIAYVLDTGKIKLRAKRGRKALMEKLGKMGDFDDWQIISEFSMEMKGFNLKQHGGFFRLV</sequence>
<accession>A0A6H1ZUY2</accession>
<reference evidence="1" key="1">
    <citation type="submission" date="2020-03" db="EMBL/GenBank/DDBJ databases">
        <title>The deep terrestrial virosphere.</title>
        <authorList>
            <person name="Holmfeldt K."/>
            <person name="Nilsson E."/>
            <person name="Simone D."/>
            <person name="Lopez-Fernandez M."/>
            <person name="Wu X."/>
            <person name="de Brujin I."/>
            <person name="Lundin D."/>
            <person name="Andersson A."/>
            <person name="Bertilsson S."/>
            <person name="Dopson M."/>
        </authorList>
    </citation>
    <scope>NUCLEOTIDE SEQUENCE</scope>
    <source>
        <strain evidence="1">TM448A02085</strain>
    </source>
</reference>
<proteinExistence type="predicted"/>
<dbReference type="EMBL" id="MT144258">
    <property type="protein sequence ID" value="QJA51384.1"/>
    <property type="molecule type" value="Genomic_DNA"/>
</dbReference>
<dbReference type="InterPro" id="IPR035198">
    <property type="entry name" value="SU10_MCP"/>
</dbReference>
<dbReference type="AlphaFoldDB" id="A0A6H1ZUY2"/>
<evidence type="ECO:0000313" key="1">
    <source>
        <dbReference type="EMBL" id="QJA51384.1"/>
    </source>
</evidence>
<dbReference type="Pfam" id="PF17236">
    <property type="entry name" value="SU10_MCP"/>
    <property type="match status" value="1"/>
</dbReference>
<gene>
    <name evidence="1" type="ORF">TM448A02085_0006</name>
</gene>